<evidence type="ECO:0000313" key="3">
    <source>
        <dbReference type="Proteomes" id="UP001189429"/>
    </source>
</evidence>
<evidence type="ECO:0000256" key="1">
    <source>
        <dbReference type="SAM" id="MobiDB-lite"/>
    </source>
</evidence>
<reference evidence="2" key="1">
    <citation type="submission" date="2023-10" db="EMBL/GenBank/DDBJ databases">
        <authorList>
            <person name="Chen Y."/>
            <person name="Shah S."/>
            <person name="Dougan E. K."/>
            <person name="Thang M."/>
            <person name="Chan C."/>
        </authorList>
    </citation>
    <scope>NUCLEOTIDE SEQUENCE [LARGE SCALE GENOMIC DNA]</scope>
</reference>
<comment type="caution">
    <text evidence="2">The sequence shown here is derived from an EMBL/GenBank/DDBJ whole genome shotgun (WGS) entry which is preliminary data.</text>
</comment>
<dbReference type="EMBL" id="CAUYUJ010009491">
    <property type="protein sequence ID" value="CAK0826952.1"/>
    <property type="molecule type" value="Genomic_DNA"/>
</dbReference>
<protein>
    <submittedName>
        <fullName evidence="2">Uncharacterized protein</fullName>
    </submittedName>
</protein>
<proteinExistence type="predicted"/>
<sequence length="107" mass="11324">MPVPALGELPSPSLSDCCAAPSSVARQLSPFGQWTSLLGDQSDAEKNDGRSEVGSDLGRSATVTLSVQGEGQSKKELLEVNPRGHLAATGIALLEQEWLEPKLRRTP</sequence>
<accession>A0ABN9S567</accession>
<organism evidence="2 3">
    <name type="scientific">Prorocentrum cordatum</name>
    <dbReference type="NCBI Taxonomy" id="2364126"/>
    <lineage>
        <taxon>Eukaryota</taxon>
        <taxon>Sar</taxon>
        <taxon>Alveolata</taxon>
        <taxon>Dinophyceae</taxon>
        <taxon>Prorocentrales</taxon>
        <taxon>Prorocentraceae</taxon>
        <taxon>Prorocentrum</taxon>
    </lineage>
</organism>
<dbReference type="Proteomes" id="UP001189429">
    <property type="component" value="Unassembled WGS sequence"/>
</dbReference>
<name>A0ABN9S567_9DINO</name>
<keyword evidence="3" id="KW-1185">Reference proteome</keyword>
<feature type="compositionally biased region" description="Basic and acidic residues" evidence="1">
    <location>
        <begin position="43"/>
        <end position="53"/>
    </location>
</feature>
<feature type="region of interest" description="Disordered" evidence="1">
    <location>
        <begin position="39"/>
        <end position="75"/>
    </location>
</feature>
<evidence type="ECO:0000313" key="2">
    <source>
        <dbReference type="EMBL" id="CAK0826952.1"/>
    </source>
</evidence>
<gene>
    <name evidence="2" type="ORF">PCOR1329_LOCUS26605</name>
</gene>
<feature type="compositionally biased region" description="Polar residues" evidence="1">
    <location>
        <begin position="61"/>
        <end position="71"/>
    </location>
</feature>